<gene>
    <name evidence="2" type="ORF">FJ657_01880</name>
</gene>
<proteinExistence type="predicted"/>
<keyword evidence="1" id="KW-0812">Transmembrane</keyword>
<dbReference type="Proteomes" id="UP000316252">
    <property type="component" value="Unassembled WGS sequence"/>
</dbReference>
<feature type="transmembrane region" description="Helical" evidence="1">
    <location>
        <begin position="40"/>
        <end position="61"/>
    </location>
</feature>
<keyword evidence="3" id="KW-1185">Reference proteome</keyword>
<feature type="transmembrane region" description="Helical" evidence="1">
    <location>
        <begin position="67"/>
        <end position="88"/>
    </location>
</feature>
<organism evidence="2 3">
    <name type="scientific">Schumannella soli</name>
    <dbReference type="NCBI Taxonomy" id="2590779"/>
    <lineage>
        <taxon>Bacteria</taxon>
        <taxon>Bacillati</taxon>
        <taxon>Actinomycetota</taxon>
        <taxon>Actinomycetes</taxon>
        <taxon>Micrococcales</taxon>
        <taxon>Microbacteriaceae</taxon>
        <taxon>Schumannella</taxon>
    </lineage>
</organism>
<accession>A0A506Y8D9</accession>
<dbReference type="OrthoDB" id="4878571at2"/>
<keyword evidence="1" id="KW-1133">Transmembrane helix</keyword>
<sequence length="187" mass="20037">MILELLEATGRLQELGALVYVVYTIVQELRWRPVETTIEWRLPGIIGLIGIVSLLNTGLLPPSGVDLALLAVAVVAAVGSGGAAGMLTRLRPLTETTRAKLEERRARRGRGARAGIPEQEGRTGWVGAALWIVTLSARYGIELLGEHLDARIAETTGLALLVVALYELGRSGAIAWRAGRRESQPAS</sequence>
<comment type="caution">
    <text evidence="2">The sequence shown here is derived from an EMBL/GenBank/DDBJ whole genome shotgun (WGS) entry which is preliminary data.</text>
</comment>
<name>A0A506Y8D9_9MICO</name>
<evidence type="ECO:0000256" key="1">
    <source>
        <dbReference type="SAM" id="Phobius"/>
    </source>
</evidence>
<evidence type="ECO:0000313" key="3">
    <source>
        <dbReference type="Proteomes" id="UP000316252"/>
    </source>
</evidence>
<dbReference type="EMBL" id="VHQG01000001">
    <property type="protein sequence ID" value="TPW77457.1"/>
    <property type="molecule type" value="Genomic_DNA"/>
</dbReference>
<reference evidence="2 3" key="1">
    <citation type="submission" date="2019-06" db="EMBL/GenBank/DDBJ databases">
        <authorList>
            <person name="Li F."/>
        </authorList>
    </citation>
    <scope>NUCLEOTIDE SEQUENCE [LARGE SCALE GENOMIC DNA]</scope>
    <source>
        <strain evidence="2 3">10F1D-1</strain>
    </source>
</reference>
<dbReference type="AlphaFoldDB" id="A0A506Y8D9"/>
<protein>
    <recommendedName>
        <fullName evidence="4">DUF1453 family protein</fullName>
    </recommendedName>
</protein>
<dbReference type="RefSeq" id="WP_141161985.1">
    <property type="nucleotide sequence ID" value="NZ_VHQG01000001.1"/>
</dbReference>
<keyword evidence="1" id="KW-0472">Membrane</keyword>
<evidence type="ECO:0000313" key="2">
    <source>
        <dbReference type="EMBL" id="TPW77457.1"/>
    </source>
</evidence>
<evidence type="ECO:0008006" key="4">
    <source>
        <dbReference type="Google" id="ProtNLM"/>
    </source>
</evidence>